<dbReference type="RefSeq" id="WP_090881125.1">
    <property type="nucleotide sequence ID" value="NZ_FMXQ01000015.1"/>
</dbReference>
<dbReference type="GO" id="GO:0022857">
    <property type="term" value="F:transmembrane transporter activity"/>
    <property type="evidence" value="ECO:0007669"/>
    <property type="project" value="InterPro"/>
</dbReference>
<dbReference type="EMBL" id="FMXQ01000015">
    <property type="protein sequence ID" value="SDB58467.1"/>
    <property type="molecule type" value="Genomic_DNA"/>
</dbReference>
<proteinExistence type="predicted"/>
<dbReference type="PANTHER" id="PTHR32196">
    <property type="entry name" value="ABC TRANSPORTER PERMEASE PROTEIN YPHD-RELATED-RELATED"/>
    <property type="match status" value="1"/>
</dbReference>
<dbReference type="InterPro" id="IPR001851">
    <property type="entry name" value="ABC_transp_permease"/>
</dbReference>
<name>A0A1G6EM26_9HYPH</name>
<evidence type="ECO:0000256" key="4">
    <source>
        <dbReference type="ARBA" id="ARBA00022989"/>
    </source>
</evidence>
<feature type="transmembrane region" description="Helical" evidence="6">
    <location>
        <begin position="303"/>
        <end position="320"/>
    </location>
</feature>
<keyword evidence="2" id="KW-1003">Cell membrane</keyword>
<comment type="subcellular location">
    <subcellularLocation>
        <location evidence="1">Cell membrane</location>
        <topology evidence="1">Multi-pass membrane protein</topology>
    </subcellularLocation>
</comment>
<dbReference type="PANTHER" id="PTHR32196:SF37">
    <property type="entry name" value="L-ARABINOSE TRANSPORT SYSTEM PERMEASE PROTEIN ARAH"/>
    <property type="match status" value="1"/>
</dbReference>
<accession>A0A1G6EM26</accession>
<keyword evidence="5 6" id="KW-0472">Membrane</keyword>
<dbReference type="AlphaFoldDB" id="A0A1G6EM26"/>
<feature type="transmembrane region" description="Helical" evidence="6">
    <location>
        <begin position="169"/>
        <end position="191"/>
    </location>
</feature>
<dbReference type="CDD" id="cd06579">
    <property type="entry name" value="TM_PBP1_transp_AraH_like"/>
    <property type="match status" value="1"/>
</dbReference>
<keyword evidence="4 6" id="KW-1133">Transmembrane helix</keyword>
<keyword evidence="8" id="KW-1185">Reference proteome</keyword>
<evidence type="ECO:0000313" key="7">
    <source>
        <dbReference type="EMBL" id="SDB58467.1"/>
    </source>
</evidence>
<dbReference type="GO" id="GO:0005886">
    <property type="term" value="C:plasma membrane"/>
    <property type="evidence" value="ECO:0007669"/>
    <property type="project" value="UniProtKB-SubCell"/>
</dbReference>
<gene>
    <name evidence="7" type="ORF">SAMN02982931_04689</name>
</gene>
<feature type="transmembrane region" description="Helical" evidence="6">
    <location>
        <begin position="22"/>
        <end position="42"/>
    </location>
</feature>
<dbReference type="Proteomes" id="UP000199071">
    <property type="component" value="Unassembled WGS sequence"/>
</dbReference>
<feature type="transmembrane region" description="Helical" evidence="6">
    <location>
        <begin position="63"/>
        <end position="93"/>
    </location>
</feature>
<feature type="transmembrane region" description="Helical" evidence="6">
    <location>
        <begin position="250"/>
        <end position="271"/>
    </location>
</feature>
<evidence type="ECO:0000313" key="8">
    <source>
        <dbReference type="Proteomes" id="UP000199071"/>
    </source>
</evidence>
<organism evidence="7 8">
    <name type="scientific">Bauldia litoralis</name>
    <dbReference type="NCBI Taxonomy" id="665467"/>
    <lineage>
        <taxon>Bacteria</taxon>
        <taxon>Pseudomonadati</taxon>
        <taxon>Pseudomonadota</taxon>
        <taxon>Alphaproteobacteria</taxon>
        <taxon>Hyphomicrobiales</taxon>
        <taxon>Kaistiaceae</taxon>
        <taxon>Bauldia</taxon>
    </lineage>
</organism>
<reference evidence="7 8" key="1">
    <citation type="submission" date="2016-10" db="EMBL/GenBank/DDBJ databases">
        <authorList>
            <person name="de Groot N.N."/>
        </authorList>
    </citation>
    <scope>NUCLEOTIDE SEQUENCE [LARGE SCALE GENOMIC DNA]</scope>
    <source>
        <strain evidence="7 8">ATCC 35022</strain>
    </source>
</reference>
<sequence length="325" mass="33746">MTTTATASPEAKTTGQKIGALFLQYGMVWALILLVIVGSFVYPRLLTFINIRNFLGQSAPVGIVAVGMTFVMIGGGFDLSVGAIFALGAVVFASLADPLGLWVAGLVVFLAAAACGVVNGFIVTKLKVNPFVATLGTGSAFGGLAYIYSRSAPITPSDYAFQDLGTERWLGWPISVWIMVVVFLVGGFVLAKSVYGRSIYAIGGNNEAARLSGLRVDLLRGSTYVLSAMCSGLGGMILASRLAVGQADMGSTIALDAIAIVVIGGTSLLGGEGAIWRTAIGLLIIAILTNIFDSLAVSTNYQLVVKGTIVVAAVAWDVYARSLRT</sequence>
<keyword evidence="3 6" id="KW-0812">Transmembrane</keyword>
<evidence type="ECO:0000256" key="1">
    <source>
        <dbReference type="ARBA" id="ARBA00004651"/>
    </source>
</evidence>
<dbReference type="OrthoDB" id="6384190at2"/>
<feature type="transmembrane region" description="Helical" evidence="6">
    <location>
        <begin position="278"/>
        <end position="297"/>
    </location>
</feature>
<feature type="transmembrane region" description="Helical" evidence="6">
    <location>
        <begin position="99"/>
        <end position="123"/>
    </location>
</feature>
<protein>
    <submittedName>
        <fullName evidence="7">Monosaccharide ABC transporter membrane protein, CUT2 family (TC 3.A.1.2.-)</fullName>
    </submittedName>
</protein>
<evidence type="ECO:0000256" key="3">
    <source>
        <dbReference type="ARBA" id="ARBA00022692"/>
    </source>
</evidence>
<feature type="transmembrane region" description="Helical" evidence="6">
    <location>
        <begin position="130"/>
        <end position="149"/>
    </location>
</feature>
<evidence type="ECO:0000256" key="6">
    <source>
        <dbReference type="SAM" id="Phobius"/>
    </source>
</evidence>
<feature type="transmembrane region" description="Helical" evidence="6">
    <location>
        <begin position="224"/>
        <end position="244"/>
    </location>
</feature>
<evidence type="ECO:0000256" key="2">
    <source>
        <dbReference type="ARBA" id="ARBA00022475"/>
    </source>
</evidence>
<dbReference type="STRING" id="665467.SAMN02982931_04689"/>
<evidence type="ECO:0000256" key="5">
    <source>
        <dbReference type="ARBA" id="ARBA00023136"/>
    </source>
</evidence>
<dbReference type="Pfam" id="PF02653">
    <property type="entry name" value="BPD_transp_2"/>
    <property type="match status" value="1"/>
</dbReference>